<organism evidence="9 10">
    <name type="scientific">Epibacterium ulvae</name>
    <dbReference type="NCBI Taxonomy" id="1156985"/>
    <lineage>
        <taxon>Bacteria</taxon>
        <taxon>Pseudomonadati</taxon>
        <taxon>Pseudomonadota</taxon>
        <taxon>Alphaproteobacteria</taxon>
        <taxon>Rhodobacterales</taxon>
        <taxon>Roseobacteraceae</taxon>
        <taxon>Epibacterium</taxon>
    </lineage>
</organism>
<dbReference type="InterPro" id="IPR050445">
    <property type="entry name" value="Bact_polysacc_biosynth/exp"/>
</dbReference>
<evidence type="ECO:0000256" key="7">
    <source>
        <dbReference type="SAM" id="Phobius"/>
    </source>
</evidence>
<evidence type="ECO:0000256" key="1">
    <source>
        <dbReference type="ARBA" id="ARBA00004651"/>
    </source>
</evidence>
<proteinExistence type="predicted"/>
<feature type="coiled-coil region" evidence="6">
    <location>
        <begin position="247"/>
        <end position="319"/>
    </location>
</feature>
<evidence type="ECO:0000259" key="8">
    <source>
        <dbReference type="Pfam" id="PF02706"/>
    </source>
</evidence>
<keyword evidence="3 7" id="KW-0812">Transmembrane</keyword>
<evidence type="ECO:0000256" key="4">
    <source>
        <dbReference type="ARBA" id="ARBA00022989"/>
    </source>
</evidence>
<dbReference type="RefSeq" id="WP_090215216.1">
    <property type="nucleotide sequence ID" value="NZ_CANLDO010000002.1"/>
</dbReference>
<keyword evidence="6" id="KW-0175">Coiled coil</keyword>
<evidence type="ECO:0000256" key="6">
    <source>
        <dbReference type="SAM" id="Coils"/>
    </source>
</evidence>
<feature type="transmembrane region" description="Helical" evidence="7">
    <location>
        <begin position="351"/>
        <end position="369"/>
    </location>
</feature>
<evidence type="ECO:0000256" key="5">
    <source>
        <dbReference type="ARBA" id="ARBA00023136"/>
    </source>
</evidence>
<reference evidence="9 10" key="1">
    <citation type="submission" date="2016-10" db="EMBL/GenBank/DDBJ databases">
        <authorList>
            <person name="de Groot N.N."/>
        </authorList>
    </citation>
    <scope>NUCLEOTIDE SEQUENCE [LARGE SCALE GENOMIC DNA]</scope>
    <source>
        <strain evidence="9 10">U95</strain>
    </source>
</reference>
<keyword evidence="5 7" id="KW-0472">Membrane</keyword>
<dbReference type="PANTHER" id="PTHR32309:SF31">
    <property type="entry name" value="CAPSULAR EXOPOLYSACCHARIDE FAMILY"/>
    <property type="match status" value="1"/>
</dbReference>
<dbReference type="InterPro" id="IPR003856">
    <property type="entry name" value="LPS_length_determ_N"/>
</dbReference>
<dbReference type="GO" id="GO:0005886">
    <property type="term" value="C:plasma membrane"/>
    <property type="evidence" value="ECO:0007669"/>
    <property type="project" value="UniProtKB-SubCell"/>
</dbReference>
<dbReference type="OrthoDB" id="7642308at2"/>
<dbReference type="AlphaFoldDB" id="A0A1G5PMG5"/>
<keyword evidence="10" id="KW-1185">Reference proteome</keyword>
<evidence type="ECO:0000313" key="10">
    <source>
        <dbReference type="Proteomes" id="UP000198767"/>
    </source>
</evidence>
<feature type="transmembrane region" description="Helical" evidence="7">
    <location>
        <begin position="18"/>
        <end position="37"/>
    </location>
</feature>
<dbReference type="EMBL" id="FMWG01000001">
    <property type="protein sequence ID" value="SCZ50715.1"/>
    <property type="molecule type" value="Genomic_DNA"/>
</dbReference>
<dbReference type="STRING" id="1156985.SAMN04488118_101342"/>
<name>A0A1G5PMG5_9RHOB</name>
<dbReference type="Pfam" id="PF02706">
    <property type="entry name" value="Wzz"/>
    <property type="match status" value="1"/>
</dbReference>
<keyword evidence="4 7" id="KW-1133">Transmembrane helix</keyword>
<comment type="subcellular location">
    <subcellularLocation>
        <location evidence="1">Cell membrane</location>
        <topology evidence="1">Multi-pass membrane protein</topology>
    </subcellularLocation>
</comment>
<feature type="domain" description="Polysaccharide chain length determinant N-terminal" evidence="8">
    <location>
        <begin position="9"/>
        <end position="59"/>
    </location>
</feature>
<dbReference type="PANTHER" id="PTHR32309">
    <property type="entry name" value="TYROSINE-PROTEIN KINASE"/>
    <property type="match status" value="1"/>
</dbReference>
<gene>
    <name evidence="9" type="ORF">SAMN04488118_101342</name>
</gene>
<dbReference type="Proteomes" id="UP000198767">
    <property type="component" value="Unassembled WGS sequence"/>
</dbReference>
<evidence type="ECO:0000313" key="9">
    <source>
        <dbReference type="EMBL" id="SCZ50715.1"/>
    </source>
</evidence>
<keyword evidence="2" id="KW-1003">Cell membrane</keyword>
<evidence type="ECO:0000256" key="3">
    <source>
        <dbReference type="ARBA" id="ARBA00022692"/>
    </source>
</evidence>
<protein>
    <submittedName>
        <fullName evidence="9">Uncharacterized protein involved in exopolysaccharide biosynthesis</fullName>
    </submittedName>
</protein>
<evidence type="ECO:0000256" key="2">
    <source>
        <dbReference type="ARBA" id="ARBA00022475"/>
    </source>
</evidence>
<accession>A0A1G5PMG5</accession>
<sequence>MGPIYSFLDFIEMLRRRALLIFVVTCLGAVMAFFVALQKKHEYESSVVIQVAQPKVADDLASSTVDGSSARRIQLIEQRLMARGTLLEIADQFELYQGLPLRPSEIVDLMRRSISITGVAAAREGFADDGSISVLTITARMGSPEHAQLVADEFAKRTIDLDVQSRIEQARETLQFFSEKESALATGLNELERQMAEYRDAHEVTLPGVLELRRNEISQINETLLELARDQIELRRAAGQVNTNERQATAQRKLAEFNDQIAGLDDQIALLTARKSNLEQSLQTSPQVERQLGTYMRQIQQLQSEYNEIIQRRNEAEVGFRLESSSRSERLTIIEPAILPDLPVTSGRKKLVILGLMGSFVLGVALAFVKELQHPVLRTAEQLERETGLTPVVTIPELITDGPKRRGWFTRRPKGDTATL</sequence>